<organism evidence="1 2">
    <name type="scientific">Candidatus Acutalibacter pullicola</name>
    <dbReference type="NCBI Taxonomy" id="2838417"/>
    <lineage>
        <taxon>Bacteria</taxon>
        <taxon>Bacillati</taxon>
        <taxon>Bacillota</taxon>
        <taxon>Clostridia</taxon>
        <taxon>Eubacteriales</taxon>
        <taxon>Acutalibacteraceae</taxon>
        <taxon>Acutalibacter</taxon>
    </lineage>
</organism>
<evidence type="ECO:0000313" key="2">
    <source>
        <dbReference type="Proteomes" id="UP000826793"/>
    </source>
</evidence>
<accession>A0A9D2SEW0</accession>
<reference evidence="1" key="2">
    <citation type="submission" date="2021-04" db="EMBL/GenBank/DDBJ databases">
        <authorList>
            <person name="Gilroy R."/>
        </authorList>
    </citation>
    <scope>NUCLEOTIDE SEQUENCE</scope>
    <source>
        <strain evidence="1">CHK185-1770</strain>
    </source>
</reference>
<sequence length="79" mass="8482">MELGREGMELRIVGNRSAVADGCEGIVDYGESQVVLRAGRLRVTIQGEALQLKRLTASAAVVEGKILQVAYTYGERGMA</sequence>
<reference evidence="1" key="1">
    <citation type="journal article" date="2021" name="PeerJ">
        <title>Extensive microbial diversity within the chicken gut microbiome revealed by metagenomics and culture.</title>
        <authorList>
            <person name="Gilroy R."/>
            <person name="Ravi A."/>
            <person name="Getino M."/>
            <person name="Pursley I."/>
            <person name="Horton D.L."/>
            <person name="Alikhan N.F."/>
            <person name="Baker D."/>
            <person name="Gharbi K."/>
            <person name="Hall N."/>
            <person name="Watson M."/>
            <person name="Adriaenssens E.M."/>
            <person name="Foster-Nyarko E."/>
            <person name="Jarju S."/>
            <person name="Secka A."/>
            <person name="Antonio M."/>
            <person name="Oren A."/>
            <person name="Chaudhuri R.R."/>
            <person name="La Ragione R."/>
            <person name="Hildebrand F."/>
            <person name="Pallen M.J."/>
        </authorList>
    </citation>
    <scope>NUCLEOTIDE SEQUENCE</scope>
    <source>
        <strain evidence="1">CHK185-1770</strain>
    </source>
</reference>
<proteinExistence type="predicted"/>
<protein>
    <submittedName>
        <fullName evidence="1">YabP/YqfC family sporulation protein</fullName>
    </submittedName>
</protein>
<dbReference type="InterPro" id="IPR022476">
    <property type="entry name" value="Spore_YabP/YqfC"/>
</dbReference>
<dbReference type="EMBL" id="DWXG01000038">
    <property type="protein sequence ID" value="HJB97889.1"/>
    <property type="molecule type" value="Genomic_DNA"/>
</dbReference>
<dbReference type="Pfam" id="PF07873">
    <property type="entry name" value="YabP"/>
    <property type="match status" value="1"/>
</dbReference>
<dbReference type="Proteomes" id="UP000826793">
    <property type="component" value="Unassembled WGS sequence"/>
</dbReference>
<evidence type="ECO:0000313" key="1">
    <source>
        <dbReference type="EMBL" id="HJB97889.1"/>
    </source>
</evidence>
<comment type="caution">
    <text evidence="1">The sequence shown here is derived from an EMBL/GenBank/DDBJ whole genome shotgun (WGS) entry which is preliminary data.</text>
</comment>
<gene>
    <name evidence="1" type="ORF">H9710_04835</name>
</gene>
<dbReference type="AlphaFoldDB" id="A0A9D2SEW0"/>
<name>A0A9D2SEW0_9FIRM</name>